<gene>
    <name evidence="2" type="ORF">FDP41_003686</name>
</gene>
<evidence type="ECO:0000256" key="1">
    <source>
        <dbReference type="SAM" id="MobiDB-lite"/>
    </source>
</evidence>
<feature type="region of interest" description="Disordered" evidence="1">
    <location>
        <begin position="60"/>
        <end position="120"/>
    </location>
</feature>
<dbReference type="GeneID" id="68110904"/>
<feature type="compositionally biased region" description="Polar residues" evidence="1">
    <location>
        <begin position="105"/>
        <end position="120"/>
    </location>
</feature>
<evidence type="ECO:0000313" key="3">
    <source>
        <dbReference type="Proteomes" id="UP000444721"/>
    </source>
</evidence>
<accession>A0A6A5BGN3</accession>
<proteinExistence type="predicted"/>
<organism evidence="2 3">
    <name type="scientific">Naegleria fowleri</name>
    <name type="common">Brain eating amoeba</name>
    <dbReference type="NCBI Taxonomy" id="5763"/>
    <lineage>
        <taxon>Eukaryota</taxon>
        <taxon>Discoba</taxon>
        <taxon>Heterolobosea</taxon>
        <taxon>Tetramitia</taxon>
        <taxon>Eutetramitia</taxon>
        <taxon>Vahlkampfiidae</taxon>
        <taxon>Naegleria</taxon>
    </lineage>
</organism>
<keyword evidence="3" id="KW-1185">Reference proteome</keyword>
<dbReference type="VEuPathDB" id="AmoebaDB:FDP41_003686"/>
<feature type="compositionally biased region" description="Low complexity" evidence="1">
    <location>
        <begin position="87"/>
        <end position="98"/>
    </location>
</feature>
<dbReference type="EMBL" id="VFQX01000035">
    <property type="protein sequence ID" value="KAF0977033.1"/>
    <property type="molecule type" value="Genomic_DNA"/>
</dbReference>
<feature type="region of interest" description="Disordered" evidence="1">
    <location>
        <begin position="1"/>
        <end position="27"/>
    </location>
</feature>
<name>A0A6A5BGN3_NAEFO</name>
<dbReference type="RefSeq" id="XP_044561746.1">
    <property type="nucleotide sequence ID" value="XM_044707017.1"/>
</dbReference>
<feature type="compositionally biased region" description="Low complexity" evidence="1">
    <location>
        <begin position="61"/>
        <end position="74"/>
    </location>
</feature>
<feature type="compositionally biased region" description="Low complexity" evidence="1">
    <location>
        <begin position="14"/>
        <end position="27"/>
    </location>
</feature>
<protein>
    <submittedName>
        <fullName evidence="2">Uncharacterized protein</fullName>
    </submittedName>
</protein>
<dbReference type="Proteomes" id="UP000444721">
    <property type="component" value="Unassembled WGS sequence"/>
</dbReference>
<dbReference type="AlphaFoldDB" id="A0A6A5BGN3"/>
<evidence type="ECO:0000313" key="2">
    <source>
        <dbReference type="EMBL" id="KAF0977033.1"/>
    </source>
</evidence>
<sequence>MKATTTTNHKRTKSSSSSSRGGGSTNYTTRLPLAALLHPVHPNTYEHNVVTCHSNVSLNQKSSLPIPASKSSSLDVLHGSSLDEGSSEQSPSQSPQSSRVWIAESQLSNATRMSPSNNSSNKIFRFYQNMWNANRKFTRSTAQNGNGD</sequence>
<comment type="caution">
    <text evidence="2">The sequence shown here is derived from an EMBL/GenBank/DDBJ whole genome shotgun (WGS) entry which is preliminary data.</text>
</comment>
<reference evidence="2 3" key="1">
    <citation type="journal article" date="2019" name="Sci. Rep.">
        <title>Nanopore sequencing improves the draft genome of the human pathogenic amoeba Naegleria fowleri.</title>
        <authorList>
            <person name="Liechti N."/>
            <person name="Schurch N."/>
            <person name="Bruggmann R."/>
            <person name="Wittwer M."/>
        </authorList>
    </citation>
    <scope>NUCLEOTIDE SEQUENCE [LARGE SCALE GENOMIC DNA]</scope>
    <source>
        <strain evidence="2 3">ATCC 30894</strain>
    </source>
</reference>